<keyword evidence="12" id="KW-1185">Reference proteome</keyword>
<dbReference type="GO" id="GO:0005886">
    <property type="term" value="C:plasma membrane"/>
    <property type="evidence" value="ECO:0007669"/>
    <property type="project" value="UniProtKB-SubCell"/>
</dbReference>
<keyword evidence="3 7" id="KW-0812">Transmembrane</keyword>
<evidence type="ECO:0000256" key="2">
    <source>
        <dbReference type="ARBA" id="ARBA00022618"/>
    </source>
</evidence>
<dbReference type="Proteomes" id="UP000050929">
    <property type="component" value="Unassembled WGS sequence"/>
</dbReference>
<feature type="compositionally biased region" description="Polar residues" evidence="10">
    <location>
        <begin position="1"/>
        <end position="13"/>
    </location>
</feature>
<evidence type="ECO:0000256" key="10">
    <source>
        <dbReference type="SAM" id="MobiDB-lite"/>
    </source>
</evidence>
<evidence type="ECO:0000313" key="11">
    <source>
        <dbReference type="EMBL" id="KRK64547.1"/>
    </source>
</evidence>
<comment type="similarity">
    <text evidence="7">Belongs to the FtsL family.</text>
</comment>
<proteinExistence type="inferred from homology"/>
<dbReference type="PATRIC" id="fig|1423811.3.peg.271"/>
<feature type="transmembrane region" description="Helical" evidence="7">
    <location>
        <begin position="38"/>
        <end position="58"/>
    </location>
</feature>
<keyword evidence="9" id="KW-0175">Coiled coil</keyword>
<comment type="caution">
    <text evidence="11">The sequence shown here is derived from an EMBL/GenBank/DDBJ whole genome shotgun (WGS) entry which is preliminary data.</text>
</comment>
<dbReference type="GO" id="GO:0043093">
    <property type="term" value="P:FtsZ-dependent cytokinesis"/>
    <property type="evidence" value="ECO:0007669"/>
    <property type="project" value="UniProtKB-UniRule"/>
</dbReference>
<keyword evidence="5 7" id="KW-0472">Membrane</keyword>
<evidence type="ECO:0000256" key="6">
    <source>
        <dbReference type="ARBA" id="ARBA00023306"/>
    </source>
</evidence>
<name>A0A0R1J6V3_9LACO</name>
<keyword evidence="6 7" id="KW-0131">Cell cycle</keyword>
<evidence type="ECO:0000256" key="7">
    <source>
        <dbReference type="HAMAP-Rule" id="MF_00910"/>
    </source>
</evidence>
<evidence type="ECO:0000313" key="12">
    <source>
        <dbReference type="Proteomes" id="UP000050929"/>
    </source>
</evidence>
<evidence type="ECO:0000256" key="3">
    <source>
        <dbReference type="ARBA" id="ARBA00022692"/>
    </source>
</evidence>
<protein>
    <recommendedName>
        <fullName evidence="7 8">Cell division protein FtsL</fullName>
    </recommendedName>
</protein>
<organism evidence="11 12">
    <name type="scientific">Companilactobacillus tucceti DSM 20183</name>
    <dbReference type="NCBI Taxonomy" id="1423811"/>
    <lineage>
        <taxon>Bacteria</taxon>
        <taxon>Bacillati</taxon>
        <taxon>Bacillota</taxon>
        <taxon>Bacilli</taxon>
        <taxon>Lactobacillales</taxon>
        <taxon>Lactobacillaceae</taxon>
        <taxon>Companilactobacillus</taxon>
    </lineage>
</organism>
<dbReference type="RefSeq" id="WP_057765625.1">
    <property type="nucleotide sequence ID" value="NZ_AZDG01000010.1"/>
</dbReference>
<dbReference type="AlphaFoldDB" id="A0A0R1J6V3"/>
<evidence type="ECO:0000256" key="4">
    <source>
        <dbReference type="ARBA" id="ARBA00022989"/>
    </source>
</evidence>
<evidence type="ECO:0000256" key="8">
    <source>
        <dbReference type="NCBIfam" id="TIGR02209"/>
    </source>
</evidence>
<dbReference type="HAMAP" id="MF_00910">
    <property type="entry name" value="FtsL"/>
    <property type="match status" value="1"/>
</dbReference>
<dbReference type="STRING" id="1423811.FC72_GL000271"/>
<comment type="function">
    <text evidence="7">Essential cell division protein.</text>
</comment>
<dbReference type="NCBIfam" id="TIGR02209">
    <property type="entry name" value="ftsL_broad"/>
    <property type="match status" value="1"/>
</dbReference>
<keyword evidence="2 7" id="KW-0132">Cell division</keyword>
<dbReference type="EMBL" id="AZDG01000010">
    <property type="protein sequence ID" value="KRK64547.1"/>
    <property type="molecule type" value="Genomic_DNA"/>
</dbReference>
<reference evidence="11 12" key="1">
    <citation type="journal article" date="2015" name="Genome Announc.">
        <title>Expanding the biotechnology potential of lactobacilli through comparative genomics of 213 strains and associated genera.</title>
        <authorList>
            <person name="Sun Z."/>
            <person name="Harris H.M."/>
            <person name="McCann A."/>
            <person name="Guo C."/>
            <person name="Argimon S."/>
            <person name="Zhang W."/>
            <person name="Yang X."/>
            <person name="Jeffery I.B."/>
            <person name="Cooney J.C."/>
            <person name="Kagawa T.F."/>
            <person name="Liu W."/>
            <person name="Song Y."/>
            <person name="Salvetti E."/>
            <person name="Wrobel A."/>
            <person name="Rasinkangas P."/>
            <person name="Parkhill J."/>
            <person name="Rea M.C."/>
            <person name="O'Sullivan O."/>
            <person name="Ritari J."/>
            <person name="Douillard F.P."/>
            <person name="Paul Ross R."/>
            <person name="Yang R."/>
            <person name="Briner A.E."/>
            <person name="Felis G.E."/>
            <person name="de Vos W.M."/>
            <person name="Barrangou R."/>
            <person name="Klaenhammer T.R."/>
            <person name="Caufield P.W."/>
            <person name="Cui Y."/>
            <person name="Zhang H."/>
            <person name="O'Toole P.W."/>
        </authorList>
    </citation>
    <scope>NUCLEOTIDE SEQUENCE [LARGE SCALE GENOMIC DNA]</scope>
    <source>
        <strain evidence="11 12">DSM 20183</strain>
    </source>
</reference>
<dbReference type="GO" id="GO:0032153">
    <property type="term" value="C:cell division site"/>
    <property type="evidence" value="ECO:0007669"/>
    <property type="project" value="UniProtKB-UniRule"/>
</dbReference>
<keyword evidence="1 7" id="KW-1003">Cell membrane</keyword>
<evidence type="ECO:0000256" key="9">
    <source>
        <dbReference type="SAM" id="Coils"/>
    </source>
</evidence>
<dbReference type="OrthoDB" id="2327678at2"/>
<keyword evidence="4 7" id="KW-1133">Transmembrane helix</keyword>
<sequence>MRESTARNLQNYEEVQPQAKPVNTPKVSGRVAVSKLEISLLIGLGVLVLSLMVALVSINVSMTAAQNNLDEVTSKLSKTSTENINLRQEISEMTSFDRLSSFAKEHNLKMSNKNVRNVSK</sequence>
<feature type="coiled-coil region" evidence="9">
    <location>
        <begin position="62"/>
        <end position="89"/>
    </location>
</feature>
<accession>A0A0R1J6V3</accession>
<dbReference type="InterPro" id="IPR011922">
    <property type="entry name" value="Cell_div_FtsL"/>
</dbReference>
<evidence type="ECO:0000256" key="1">
    <source>
        <dbReference type="ARBA" id="ARBA00022475"/>
    </source>
</evidence>
<evidence type="ECO:0000256" key="5">
    <source>
        <dbReference type="ARBA" id="ARBA00023136"/>
    </source>
</evidence>
<comment type="subcellular location">
    <subcellularLocation>
        <location evidence="7">Cell membrane</location>
        <topology evidence="7">Single-pass type II membrane protein</topology>
    </subcellularLocation>
    <text evidence="7">Localizes to the division septum where it forms a ring structure.</text>
</comment>
<gene>
    <name evidence="7" type="primary">ftsL</name>
    <name evidence="11" type="ORF">FC72_GL000271</name>
</gene>
<feature type="region of interest" description="Disordered" evidence="10">
    <location>
        <begin position="1"/>
        <end position="24"/>
    </location>
</feature>